<feature type="transmembrane region" description="Helical" evidence="1">
    <location>
        <begin position="5"/>
        <end position="25"/>
    </location>
</feature>
<dbReference type="EMBL" id="CP070371">
    <property type="protein sequence ID" value="QRZ15122.1"/>
    <property type="molecule type" value="Genomic_DNA"/>
</dbReference>
<protein>
    <submittedName>
        <fullName evidence="2">Phage holin family protein</fullName>
    </submittedName>
</protein>
<sequence>MIRLIAMIVIELAASAVGLLAAAWLLPDFTLSISGFLWAIGVFTAARLILAPLIFKLSFQHARALTGGIALVTTFAGLLVTTWLTDGLQINGVSTWIIATLIVWLFGVVAVLLLPMIIFKKALAKARSGAQIPPMR</sequence>
<evidence type="ECO:0000313" key="2">
    <source>
        <dbReference type="EMBL" id="QRZ15122.1"/>
    </source>
</evidence>
<gene>
    <name evidence="2" type="ORF">JWJ88_19475</name>
</gene>
<dbReference type="RefSeq" id="WP_205296082.1">
    <property type="nucleotide sequence ID" value="NZ_CP070371.1"/>
</dbReference>
<dbReference type="Pfam" id="PF04020">
    <property type="entry name" value="Phage_holin_4_2"/>
    <property type="match status" value="1"/>
</dbReference>
<keyword evidence="3" id="KW-1185">Reference proteome</keyword>
<feature type="transmembrane region" description="Helical" evidence="1">
    <location>
        <begin position="96"/>
        <end position="119"/>
    </location>
</feature>
<proteinExistence type="predicted"/>
<keyword evidence="1" id="KW-0472">Membrane</keyword>
<name>A0ABX7JLK2_9RHOB</name>
<evidence type="ECO:0000313" key="3">
    <source>
        <dbReference type="Proteomes" id="UP000663629"/>
    </source>
</evidence>
<keyword evidence="1" id="KW-1133">Transmembrane helix</keyword>
<feature type="transmembrane region" description="Helical" evidence="1">
    <location>
        <begin position="62"/>
        <end position="84"/>
    </location>
</feature>
<accession>A0ABX7JLK2</accession>
<evidence type="ECO:0000256" key="1">
    <source>
        <dbReference type="SAM" id="Phobius"/>
    </source>
</evidence>
<keyword evidence="1" id="KW-0812">Transmembrane</keyword>
<dbReference type="InterPro" id="IPR007165">
    <property type="entry name" value="Phage_holin_4_2"/>
</dbReference>
<organism evidence="2 3">
    <name type="scientific">Paracoccus methylovorus</name>
    <dbReference type="NCBI Taxonomy" id="2812658"/>
    <lineage>
        <taxon>Bacteria</taxon>
        <taxon>Pseudomonadati</taxon>
        <taxon>Pseudomonadota</taxon>
        <taxon>Alphaproteobacteria</taxon>
        <taxon>Rhodobacterales</taxon>
        <taxon>Paracoccaceae</taxon>
        <taxon>Paracoccus</taxon>
    </lineage>
</organism>
<feature type="transmembrane region" description="Helical" evidence="1">
    <location>
        <begin position="31"/>
        <end position="50"/>
    </location>
</feature>
<dbReference type="Proteomes" id="UP000663629">
    <property type="component" value="Chromosome 2"/>
</dbReference>
<reference evidence="2 3" key="1">
    <citation type="submission" date="2021-02" db="EMBL/GenBank/DDBJ databases">
        <title>Paracoccus methylovroum sp.nov., a new methanol and methylamine utilizing methylotrophic denitrifer.</title>
        <authorList>
            <person name="Timsy T."/>
            <person name="Behrendt U."/>
            <person name="Ulrich A."/>
            <person name="Spanner T."/>
            <person name="Foesel B.U."/>
            <person name="Horn M.A."/>
            <person name="Kolb S."/>
        </authorList>
    </citation>
    <scope>NUCLEOTIDE SEQUENCE [LARGE SCALE GENOMIC DNA]</scope>
    <source>
        <strain evidence="2 3">H4-D09</strain>
    </source>
</reference>